<dbReference type="InterPro" id="IPR003938">
    <property type="entry name" value="K_chnl_volt-dep_EAG/ELK/ERG"/>
</dbReference>
<keyword evidence="6" id="KW-1185">Reference proteome</keyword>
<dbReference type="PROSITE" id="PS50042">
    <property type="entry name" value="CNMP_BINDING_3"/>
    <property type="match status" value="1"/>
</dbReference>
<evidence type="ECO:0000256" key="1">
    <source>
        <dbReference type="ARBA" id="ARBA00023303"/>
    </source>
</evidence>
<feature type="compositionally biased region" description="Low complexity" evidence="2">
    <location>
        <begin position="903"/>
        <end position="919"/>
    </location>
</feature>
<dbReference type="Gene3D" id="1.10.287.630">
    <property type="entry name" value="Helix hairpin bin"/>
    <property type="match status" value="1"/>
</dbReference>
<dbReference type="InterPro" id="IPR051413">
    <property type="entry name" value="K/Na_HCN_channel"/>
</dbReference>
<protein>
    <submittedName>
        <fullName evidence="5">Cyclic nucleotide-binding domain protein</fullName>
    </submittedName>
</protein>
<feature type="compositionally biased region" description="Polar residues" evidence="2">
    <location>
        <begin position="1126"/>
        <end position="1145"/>
    </location>
</feature>
<feature type="transmembrane region" description="Helical" evidence="3">
    <location>
        <begin position="558"/>
        <end position="576"/>
    </location>
</feature>
<feature type="transmembrane region" description="Helical" evidence="3">
    <location>
        <begin position="374"/>
        <end position="396"/>
    </location>
</feature>
<dbReference type="OrthoDB" id="10035564at2759"/>
<dbReference type="Proteomes" id="UP000009168">
    <property type="component" value="Unassembled WGS sequence"/>
</dbReference>
<feature type="transmembrane region" description="Helical" evidence="3">
    <location>
        <begin position="344"/>
        <end position="362"/>
    </location>
</feature>
<dbReference type="RefSeq" id="XP_001471510.2">
    <property type="nucleotide sequence ID" value="XM_001471460.2"/>
</dbReference>
<feature type="transmembrane region" description="Helical" evidence="3">
    <location>
        <begin position="417"/>
        <end position="433"/>
    </location>
</feature>
<proteinExistence type="predicted"/>
<dbReference type="eggNOG" id="KOG0501">
    <property type="taxonomic scope" value="Eukaryota"/>
</dbReference>
<dbReference type="Pfam" id="PF00027">
    <property type="entry name" value="cNMP_binding"/>
    <property type="match status" value="1"/>
</dbReference>
<dbReference type="InterPro" id="IPR013099">
    <property type="entry name" value="K_chnl_dom"/>
</dbReference>
<dbReference type="InParanoid" id="A4VEY3"/>
<keyword evidence="3" id="KW-1133">Transmembrane helix</keyword>
<dbReference type="PRINTS" id="PR01463">
    <property type="entry name" value="EAGCHANLFMLY"/>
</dbReference>
<dbReference type="InterPro" id="IPR014710">
    <property type="entry name" value="RmlC-like_jellyroll"/>
</dbReference>
<feature type="compositionally biased region" description="Low complexity" evidence="2">
    <location>
        <begin position="932"/>
        <end position="945"/>
    </location>
</feature>
<accession>A4VEY3</accession>
<reference evidence="6" key="1">
    <citation type="journal article" date="2006" name="PLoS Biol.">
        <title>Macronuclear genome sequence of the ciliate Tetrahymena thermophila, a model eukaryote.</title>
        <authorList>
            <person name="Eisen J.A."/>
            <person name="Coyne R.S."/>
            <person name="Wu M."/>
            <person name="Wu D."/>
            <person name="Thiagarajan M."/>
            <person name="Wortman J.R."/>
            <person name="Badger J.H."/>
            <person name="Ren Q."/>
            <person name="Amedeo P."/>
            <person name="Jones K.M."/>
            <person name="Tallon L.J."/>
            <person name="Delcher A.L."/>
            <person name="Salzberg S.L."/>
            <person name="Silva J.C."/>
            <person name="Haas B.J."/>
            <person name="Majoros W.H."/>
            <person name="Farzad M."/>
            <person name="Carlton J.M."/>
            <person name="Smith R.K. Jr."/>
            <person name="Garg J."/>
            <person name="Pearlman R.E."/>
            <person name="Karrer K.M."/>
            <person name="Sun L."/>
            <person name="Manning G."/>
            <person name="Elde N.C."/>
            <person name="Turkewitz A.P."/>
            <person name="Asai D.J."/>
            <person name="Wilkes D.E."/>
            <person name="Wang Y."/>
            <person name="Cai H."/>
            <person name="Collins K."/>
            <person name="Stewart B.A."/>
            <person name="Lee S.R."/>
            <person name="Wilamowska K."/>
            <person name="Weinberg Z."/>
            <person name="Ruzzo W.L."/>
            <person name="Wloga D."/>
            <person name="Gaertig J."/>
            <person name="Frankel J."/>
            <person name="Tsao C.-C."/>
            <person name="Gorovsky M.A."/>
            <person name="Keeling P.J."/>
            <person name="Waller R.F."/>
            <person name="Patron N.J."/>
            <person name="Cherry J.M."/>
            <person name="Stover N.A."/>
            <person name="Krieger C.J."/>
            <person name="del Toro C."/>
            <person name="Ryder H.F."/>
            <person name="Williamson S.C."/>
            <person name="Barbeau R.A."/>
            <person name="Hamilton E.P."/>
            <person name="Orias E."/>
        </authorList>
    </citation>
    <scope>NUCLEOTIDE SEQUENCE [LARGE SCALE GENOMIC DNA]</scope>
    <source>
        <strain evidence="6">SB210</strain>
    </source>
</reference>
<gene>
    <name evidence="5" type="ORF">TTHERM_00312309</name>
</gene>
<dbReference type="PANTHER" id="PTHR45689">
    <property type="entry name" value="I[[H]] CHANNEL, ISOFORM E"/>
    <property type="match status" value="1"/>
</dbReference>
<dbReference type="GeneID" id="7846462"/>
<sequence>MIISRIYFKYFIIKNDNKLNDSHKIKKTLKKPSKQGLIKINQSQQGFLVNDSKIVKIQLKKKKDIKVIIIKKFILDRKLIIESKKKQINKQLFEMISDDNLIIASNNKSFQQLQNALFKEENTSYYHGIHTAEQNDSNTNQNQKKNSMPNCQQAYDSFSQRLIQFDLEKNQQKVNGQINSNNFMGKMQERKHLSYIKSRTGRFSEEDQPINQLRHQSVLRKVFNKVKISLQVKAFINKMIQLTQIQKYKVFDENPIFFNLVNDKSAYQNIDNAQIKVTQNTDKSILQKKNQKMLINSQTQKSSTNLRNSFHKNNKIIKQCFQKLLNTIPVFSAFSKFNFIWDQLQLVCLGYFFITIPLLISFNQEIQNFDSSWVVHLLISLLLLIDIIFNFNTSLFQQGKEIKSRIIIAQNYLKNQFALDAITLACISIFFSLQYNSKYAENTNVLNVCSIIFFLRYKQFGRVLKKIEMQYHFSPRISQILRLNKLFLTNIYIIHLLACVWIIIAKVQNDQNQTWLHINNTMNEPWFIQYLNAFYFNTVTMVTVGYGDISPQSNFERLFSILTVLSACGVFAYSISEVGSIFQEMNKSSKQRKNNLFVINNYMKNKKITSELQYQIRYYLEYYWNESLSENTKEELNIISQLSNNLKENLMIEANKILVVESPFFRDNFSFKTILKTVSLVQEQRCTPEEIIYLEGDLEECSIYFIEKGSVQLFRDHTSESILFKKEFLECNTLKAGQYFGEMSFFTGMERKFCVRSLEFTTLIKIERAKFIEIIKEVPSDYEKFCLIKDDIIFNKNWKHSMKKCTYCQHVQSDQAYHSSRECPMVHYIPNSTRLMDQFKYNNSLTQTERTFMKRQTQKHNNTLGRIEQVKGYQDRIAFQEESVLFAYIHTYGLEDFSNNQESSDNSISKSGIISSSNSFDEEKSCRDIQNNKKINGSSNSFGSSNEEDSSQLLSSPEKEKNFQNYIQSKKVDKKQKISKQISKSLVIEEDQQESESNQYMLSMSIHKNINTQNKTDEIVTNPDIEEQPEDLMQAQLQEKITNHSIIMNKSMPFTRDLIKNKPIINGLNKIDNNELSFESNYWNSQRAQNKQQELNCIQNLDLQKYSNQTLDLIQDGNNNSKQLIQTESNQEPQSSNQINISPLQSKRKPRSSILQSVKFKLPKKNLSMKNKSLQDINIFKDYDKGQQKVSSNGSQKINLTDNIFDKTQLPINQKQKQNSPLKIPHYLTENYKYLSPQQKKTIHKLKRFSSSGYVIQNSEPFLNSTQESMVAVQKSQAKQKQLTLNNLLQQRLSMQLDNFANNFQKIQDILINQTHTQNMNYHNKMSSQQNISNQQSMKEFDKMKIFEIYFPHNNYDEIIFQQNQLQLNKNQKNKYKNALAFSPSRRLQQNKFASQQNNFTGQDKLIKEMLNNNTLNRLKYLKNENNKKNSITDQLFISQLSLRKRQDTNLSLPVENTDQLSPCSNQNFFTQANQDEEINRGNFKQQYDRKCSIEICNSKTNQHNLIIPNYFGLQKQTESQSSLQGKKSRFSNRNSIFKNEQISINNSNNSNEKIDVLQNNSNKS</sequence>
<dbReference type="PANTHER" id="PTHR45689:SF5">
    <property type="entry name" value="I[[H]] CHANNEL, ISOFORM E"/>
    <property type="match status" value="1"/>
</dbReference>
<dbReference type="SUPFAM" id="SSF81324">
    <property type="entry name" value="Voltage-gated potassium channels"/>
    <property type="match status" value="1"/>
</dbReference>
<dbReference type="Gene3D" id="1.10.287.70">
    <property type="match status" value="1"/>
</dbReference>
<evidence type="ECO:0000313" key="6">
    <source>
        <dbReference type="Proteomes" id="UP000009168"/>
    </source>
</evidence>
<evidence type="ECO:0000259" key="4">
    <source>
        <dbReference type="PROSITE" id="PS50042"/>
    </source>
</evidence>
<evidence type="ECO:0000256" key="2">
    <source>
        <dbReference type="SAM" id="MobiDB-lite"/>
    </source>
</evidence>
<feature type="region of interest" description="Disordered" evidence="2">
    <location>
        <begin position="899"/>
        <end position="960"/>
    </location>
</feature>
<dbReference type="InterPro" id="IPR018490">
    <property type="entry name" value="cNMP-bd_dom_sf"/>
</dbReference>
<evidence type="ECO:0000313" key="5">
    <source>
        <dbReference type="EMBL" id="EDK31209.2"/>
    </source>
</evidence>
<dbReference type="EMBL" id="GG662498">
    <property type="protein sequence ID" value="EDK31209.2"/>
    <property type="molecule type" value="Genomic_DNA"/>
</dbReference>
<organism evidence="5 6">
    <name type="scientific">Tetrahymena thermophila (strain SB210)</name>
    <dbReference type="NCBI Taxonomy" id="312017"/>
    <lineage>
        <taxon>Eukaryota</taxon>
        <taxon>Sar</taxon>
        <taxon>Alveolata</taxon>
        <taxon>Ciliophora</taxon>
        <taxon>Intramacronucleata</taxon>
        <taxon>Oligohymenophorea</taxon>
        <taxon>Hymenostomatida</taxon>
        <taxon>Tetrahymenina</taxon>
        <taxon>Tetrahymenidae</taxon>
        <taxon>Tetrahymena</taxon>
    </lineage>
</organism>
<feature type="compositionally biased region" description="Basic and acidic residues" evidence="2">
    <location>
        <begin position="921"/>
        <end position="931"/>
    </location>
</feature>
<dbReference type="GO" id="GO:0005249">
    <property type="term" value="F:voltage-gated potassium channel activity"/>
    <property type="evidence" value="ECO:0007669"/>
    <property type="project" value="InterPro"/>
</dbReference>
<evidence type="ECO:0000256" key="3">
    <source>
        <dbReference type="SAM" id="Phobius"/>
    </source>
</evidence>
<dbReference type="GO" id="GO:0098855">
    <property type="term" value="C:HCN channel complex"/>
    <property type="evidence" value="ECO:0007669"/>
    <property type="project" value="TreeGrafter"/>
</dbReference>
<dbReference type="Pfam" id="PF07885">
    <property type="entry name" value="Ion_trans_2"/>
    <property type="match status" value="1"/>
</dbReference>
<dbReference type="Gene3D" id="2.60.120.10">
    <property type="entry name" value="Jelly Rolls"/>
    <property type="match status" value="1"/>
</dbReference>
<keyword evidence="3" id="KW-0812">Transmembrane</keyword>
<name>A4VEY3_TETTS</name>
<dbReference type="KEGG" id="tet:TTHERM_00312309"/>
<keyword evidence="1" id="KW-0407">Ion channel</keyword>
<keyword evidence="3" id="KW-0472">Membrane</keyword>
<dbReference type="GO" id="GO:0003254">
    <property type="term" value="P:regulation of membrane depolarization"/>
    <property type="evidence" value="ECO:0007669"/>
    <property type="project" value="TreeGrafter"/>
</dbReference>
<dbReference type="SMART" id="SM00100">
    <property type="entry name" value="cNMP"/>
    <property type="match status" value="1"/>
</dbReference>
<keyword evidence="1" id="KW-0813">Transport</keyword>
<dbReference type="CDD" id="cd00038">
    <property type="entry name" value="CAP_ED"/>
    <property type="match status" value="1"/>
</dbReference>
<feature type="transmembrane region" description="Helical" evidence="3">
    <location>
        <begin position="486"/>
        <end position="507"/>
    </location>
</feature>
<feature type="region of interest" description="Disordered" evidence="2">
    <location>
        <begin position="1126"/>
        <end position="1153"/>
    </location>
</feature>
<keyword evidence="1" id="KW-0406">Ion transport</keyword>
<dbReference type="InterPro" id="IPR000595">
    <property type="entry name" value="cNMP-bd_dom"/>
</dbReference>
<feature type="transmembrane region" description="Helical" evidence="3">
    <location>
        <begin position="527"/>
        <end position="546"/>
    </location>
</feature>
<dbReference type="HOGENOM" id="CLU_247943_0_0_1"/>
<feature type="domain" description="Cyclic nucleotide-binding" evidence="4">
    <location>
        <begin position="702"/>
        <end position="775"/>
    </location>
</feature>
<dbReference type="SUPFAM" id="SSF51206">
    <property type="entry name" value="cAMP-binding domain-like"/>
    <property type="match status" value="1"/>
</dbReference>
<dbReference type="GO" id="GO:0035725">
    <property type="term" value="P:sodium ion transmembrane transport"/>
    <property type="evidence" value="ECO:0007669"/>
    <property type="project" value="TreeGrafter"/>
</dbReference>